<organism evidence="1 2">
    <name type="scientific">Algoriphagus chordae</name>
    <dbReference type="NCBI Taxonomy" id="237019"/>
    <lineage>
        <taxon>Bacteria</taxon>
        <taxon>Pseudomonadati</taxon>
        <taxon>Bacteroidota</taxon>
        <taxon>Cytophagia</taxon>
        <taxon>Cytophagales</taxon>
        <taxon>Cyclobacteriaceae</taxon>
        <taxon>Algoriphagus</taxon>
    </lineage>
</organism>
<reference evidence="1 2" key="1">
    <citation type="submission" date="2018-06" db="EMBL/GenBank/DDBJ databases">
        <title>Genomic Encyclopedia of Archaeal and Bacterial Type Strains, Phase II (KMG-II): from individual species to whole genera.</title>
        <authorList>
            <person name="Goeker M."/>
        </authorList>
    </citation>
    <scope>NUCLEOTIDE SEQUENCE [LARGE SCALE GENOMIC DNA]</scope>
    <source>
        <strain evidence="1 2">DSM 19830</strain>
    </source>
</reference>
<dbReference type="EMBL" id="QKZT01000017">
    <property type="protein sequence ID" value="PZX48954.1"/>
    <property type="molecule type" value="Genomic_DNA"/>
</dbReference>
<proteinExistence type="predicted"/>
<evidence type="ECO:0000313" key="2">
    <source>
        <dbReference type="Proteomes" id="UP000248882"/>
    </source>
</evidence>
<evidence type="ECO:0000313" key="1">
    <source>
        <dbReference type="EMBL" id="PZX48954.1"/>
    </source>
</evidence>
<sequence length="47" mass="5282">MHSRLLKSSIEATPHIRLRSSSHYTKEIKTNGINADIHIISKLLEAA</sequence>
<dbReference type="Proteomes" id="UP000248882">
    <property type="component" value="Unassembled WGS sequence"/>
</dbReference>
<name>A0A2W7QKK5_9BACT</name>
<comment type="caution">
    <text evidence="1">The sequence shown here is derived from an EMBL/GenBank/DDBJ whole genome shotgun (WGS) entry which is preliminary data.</text>
</comment>
<keyword evidence="2" id="KW-1185">Reference proteome</keyword>
<accession>A0A2W7QKK5</accession>
<protein>
    <submittedName>
        <fullName evidence="1">Uncharacterized protein</fullName>
    </submittedName>
</protein>
<dbReference type="AlphaFoldDB" id="A0A2W7QKK5"/>
<gene>
    <name evidence="1" type="ORF">LV85_03444</name>
</gene>